<name>A0AAU6RIZ8_9STAP</name>
<dbReference type="KEGG" id="mpsh:QA539_07810"/>
<accession>A0AAU6RIZ8</accession>
<dbReference type="AlphaFoldDB" id="A0AAU6RIZ8"/>
<dbReference type="Proteomes" id="UP001465447">
    <property type="component" value="Chromosome"/>
</dbReference>
<dbReference type="EMBL" id="CP124591">
    <property type="protein sequence ID" value="WZE70428.1"/>
    <property type="molecule type" value="Genomic_DNA"/>
</dbReference>
<gene>
    <name evidence="1" type="ORF">QA539_07810</name>
</gene>
<reference evidence="1 2" key="1">
    <citation type="submission" date="2023-04" db="EMBL/GenBank/DDBJ databases">
        <title>Macrococci isolated from food, foodproducing animals, and human clinical materials.</title>
        <authorList>
            <person name="Maslanova I."/>
            <person name="Svec P."/>
            <person name="Sedlacek I."/>
            <person name="Novakova D."/>
            <person name="Keller J.E."/>
            <person name="Schwendener S."/>
            <person name="Finstrlova A."/>
            <person name="Botka T."/>
            <person name="Kovarovic V."/>
            <person name="Petras P."/>
            <person name="Perreten V."/>
            <person name="Pantucek R."/>
        </authorList>
    </citation>
    <scope>NUCLEOTIDE SEQUENCE [LARGE SCALE GENOMIC DNA]</scope>
    <source>
        <strain evidence="1 2">CCM 8659</strain>
    </source>
</reference>
<sequence>MAMSNQISLYRKINDNLKEKAGITVSMPELYYFVSDKREIIDLEKCESNIITINEFDEKWTPSEHGLSIEISFDIKNPAVLFGEDGVTQKNNTLAMAAHLHSKTSFFQKTISFDKIEYSENSVRLHFKHQFKKEELRGSLNLDFYIYVKELKEKFPLHAQHQGMSVTVDNLFSYLFIFDGEGSVFPITEFEEKNGPLWKVNKNWTDAAYEPFNINFVNLSLNTVHPMFRFLKEEKTNLSRYYMTDIIGQSMAMIINEVVNVEKYEINGEVDNSHDSIYSVVSYWVKTFEVNTADTFSITESILRKLNSRAGGDER</sequence>
<proteinExistence type="predicted"/>
<protein>
    <submittedName>
        <fullName evidence="1">Uncharacterized protein</fullName>
    </submittedName>
</protein>
<keyword evidence="2" id="KW-1185">Reference proteome</keyword>
<organism evidence="1 2">
    <name type="scientific">Macrococcus psychrotolerans</name>
    <dbReference type="NCBI Taxonomy" id="3039389"/>
    <lineage>
        <taxon>Bacteria</taxon>
        <taxon>Bacillati</taxon>
        <taxon>Bacillota</taxon>
        <taxon>Bacilli</taxon>
        <taxon>Bacillales</taxon>
        <taxon>Staphylococcaceae</taxon>
        <taxon>Macrococcus</taxon>
    </lineage>
</organism>
<dbReference type="RefSeq" id="WP_419895049.1">
    <property type="nucleotide sequence ID" value="NZ_CP124591.1"/>
</dbReference>
<evidence type="ECO:0000313" key="1">
    <source>
        <dbReference type="EMBL" id="WZE70428.1"/>
    </source>
</evidence>
<evidence type="ECO:0000313" key="2">
    <source>
        <dbReference type="Proteomes" id="UP001465447"/>
    </source>
</evidence>